<dbReference type="EMBL" id="BIFR01000002">
    <property type="protein sequence ID" value="GCE15760.1"/>
    <property type="molecule type" value="Genomic_DNA"/>
</dbReference>
<sequence>MDPVSFALITAISAGATNAVTEATSSAISTAYTALKTRLLEKVHPQHPKVPQALTELEASPASQGRQAVLVEEITATQLPQDAELVRLAQELLNQIKKTSASSQIIQQVKNSAVSNTGTANYYNIKGD</sequence>
<evidence type="ECO:0000313" key="1">
    <source>
        <dbReference type="EMBL" id="GCE15760.1"/>
    </source>
</evidence>
<name>A0A402A9D8_9CHLR</name>
<accession>A0A402A9D8</accession>
<gene>
    <name evidence="1" type="ORF">KTT_56190</name>
</gene>
<protein>
    <submittedName>
        <fullName evidence="1">Uncharacterized protein</fullName>
    </submittedName>
</protein>
<keyword evidence="2" id="KW-1185">Reference proteome</keyword>
<organism evidence="1 2">
    <name type="scientific">Tengunoibacter tsumagoiensis</name>
    <dbReference type="NCBI Taxonomy" id="2014871"/>
    <lineage>
        <taxon>Bacteria</taxon>
        <taxon>Bacillati</taxon>
        <taxon>Chloroflexota</taxon>
        <taxon>Ktedonobacteria</taxon>
        <taxon>Ktedonobacterales</taxon>
        <taxon>Dictyobacteraceae</taxon>
        <taxon>Tengunoibacter</taxon>
    </lineage>
</organism>
<dbReference type="Proteomes" id="UP000287352">
    <property type="component" value="Unassembled WGS sequence"/>
</dbReference>
<dbReference type="OrthoDB" id="9882414at2"/>
<evidence type="ECO:0000313" key="2">
    <source>
        <dbReference type="Proteomes" id="UP000287352"/>
    </source>
</evidence>
<proteinExistence type="predicted"/>
<dbReference type="RefSeq" id="WP_126583180.1">
    <property type="nucleotide sequence ID" value="NZ_BIFR01000002.1"/>
</dbReference>
<dbReference type="AlphaFoldDB" id="A0A402A9D8"/>
<reference evidence="2" key="1">
    <citation type="submission" date="2018-12" db="EMBL/GenBank/DDBJ databases">
        <title>Tengunoibacter tsumagoiensis gen. nov., sp. nov., Dictyobacter kobayashii sp. nov., D. alpinus sp. nov., and D. joshuensis sp. nov. and description of Dictyobacteraceae fam. nov. within the order Ktedonobacterales isolated from Tengu-no-mugimeshi.</title>
        <authorList>
            <person name="Wang C.M."/>
            <person name="Zheng Y."/>
            <person name="Sakai Y."/>
            <person name="Toyoda A."/>
            <person name="Minakuchi Y."/>
            <person name="Abe K."/>
            <person name="Yokota A."/>
            <person name="Yabe S."/>
        </authorList>
    </citation>
    <scope>NUCLEOTIDE SEQUENCE [LARGE SCALE GENOMIC DNA]</scope>
    <source>
        <strain evidence="2">Uno3</strain>
    </source>
</reference>
<comment type="caution">
    <text evidence="1">The sequence shown here is derived from an EMBL/GenBank/DDBJ whole genome shotgun (WGS) entry which is preliminary data.</text>
</comment>